<keyword evidence="2" id="KW-1185">Reference proteome</keyword>
<name>A0A1I4MCY3_9FIRM</name>
<evidence type="ECO:0000313" key="1">
    <source>
        <dbReference type="EMBL" id="SFM00933.1"/>
    </source>
</evidence>
<reference evidence="2" key="1">
    <citation type="submission" date="2016-10" db="EMBL/GenBank/DDBJ databases">
        <authorList>
            <person name="Varghese N."/>
            <person name="Submissions S."/>
        </authorList>
    </citation>
    <scope>NUCLEOTIDE SEQUENCE [LARGE SCALE GENOMIC DNA]</scope>
    <source>
        <strain evidence="2">DSM 13327</strain>
    </source>
</reference>
<sequence length="58" mass="6086">MMLKTVYGPPPADRERIEATTEDAIDGALVRETTEEAATAADLAKAGCPAAGLDRQPE</sequence>
<dbReference type="Proteomes" id="UP000199520">
    <property type="component" value="Unassembled WGS sequence"/>
</dbReference>
<protein>
    <submittedName>
        <fullName evidence="1">Uncharacterized protein</fullName>
    </submittedName>
</protein>
<proteinExistence type="predicted"/>
<evidence type="ECO:0000313" key="2">
    <source>
        <dbReference type="Proteomes" id="UP000199520"/>
    </source>
</evidence>
<dbReference type="RefSeq" id="WP_175490583.1">
    <property type="nucleotide sequence ID" value="NZ_FOTS01000032.1"/>
</dbReference>
<dbReference type="EMBL" id="FOTS01000032">
    <property type="protein sequence ID" value="SFM00933.1"/>
    <property type="molecule type" value="Genomic_DNA"/>
</dbReference>
<accession>A0A1I4MCY3</accession>
<gene>
    <name evidence="1" type="ORF">SAMN04490355_103227</name>
</gene>
<organism evidence="1 2">
    <name type="scientific">Pelosinus propionicus DSM 13327</name>
    <dbReference type="NCBI Taxonomy" id="1123291"/>
    <lineage>
        <taxon>Bacteria</taxon>
        <taxon>Bacillati</taxon>
        <taxon>Bacillota</taxon>
        <taxon>Negativicutes</taxon>
        <taxon>Selenomonadales</taxon>
        <taxon>Sporomusaceae</taxon>
        <taxon>Pelosinus</taxon>
    </lineage>
</organism>
<dbReference type="AlphaFoldDB" id="A0A1I4MCY3"/>
<dbReference type="STRING" id="1123291.SAMN04490355_103227"/>